<proteinExistence type="inferred from homology"/>
<comment type="similarity">
    <text evidence="2">Belongs to the ustYa family.</text>
</comment>
<keyword evidence="5" id="KW-1185">Reference proteome</keyword>
<accession>A0A9P4NS89</accession>
<feature type="transmembrane region" description="Helical" evidence="3">
    <location>
        <begin position="32"/>
        <end position="51"/>
    </location>
</feature>
<evidence type="ECO:0000313" key="4">
    <source>
        <dbReference type="EMBL" id="KAF2430725.1"/>
    </source>
</evidence>
<evidence type="ECO:0000256" key="3">
    <source>
        <dbReference type="SAM" id="Phobius"/>
    </source>
</evidence>
<dbReference type="PANTHER" id="PTHR33365:SF4">
    <property type="entry name" value="CYCLOCHLOROTINE BIOSYNTHESIS PROTEIN O"/>
    <property type="match status" value="1"/>
</dbReference>
<protein>
    <submittedName>
        <fullName evidence="4">Uncharacterized protein</fullName>
    </submittedName>
</protein>
<comment type="pathway">
    <text evidence="1">Mycotoxin biosynthesis.</text>
</comment>
<keyword evidence="3" id="KW-1133">Transmembrane helix</keyword>
<dbReference type="OrthoDB" id="3885650at2759"/>
<dbReference type="PANTHER" id="PTHR33365">
    <property type="entry name" value="YALI0B05434P"/>
    <property type="match status" value="1"/>
</dbReference>
<reference evidence="4" key="1">
    <citation type="journal article" date="2020" name="Stud. Mycol.">
        <title>101 Dothideomycetes genomes: a test case for predicting lifestyles and emergence of pathogens.</title>
        <authorList>
            <person name="Haridas S."/>
            <person name="Albert R."/>
            <person name="Binder M."/>
            <person name="Bloem J."/>
            <person name="Labutti K."/>
            <person name="Salamov A."/>
            <person name="Andreopoulos B."/>
            <person name="Baker S."/>
            <person name="Barry K."/>
            <person name="Bills G."/>
            <person name="Bluhm B."/>
            <person name="Cannon C."/>
            <person name="Castanera R."/>
            <person name="Culley D."/>
            <person name="Daum C."/>
            <person name="Ezra D."/>
            <person name="Gonzalez J."/>
            <person name="Henrissat B."/>
            <person name="Kuo A."/>
            <person name="Liang C."/>
            <person name="Lipzen A."/>
            <person name="Lutzoni F."/>
            <person name="Magnuson J."/>
            <person name="Mondo S."/>
            <person name="Nolan M."/>
            <person name="Ohm R."/>
            <person name="Pangilinan J."/>
            <person name="Park H.-J."/>
            <person name="Ramirez L."/>
            <person name="Alfaro M."/>
            <person name="Sun H."/>
            <person name="Tritt A."/>
            <person name="Yoshinaga Y."/>
            <person name="Zwiers L.-H."/>
            <person name="Turgeon B."/>
            <person name="Goodwin S."/>
            <person name="Spatafora J."/>
            <person name="Crous P."/>
            <person name="Grigoriev I."/>
        </authorList>
    </citation>
    <scope>NUCLEOTIDE SEQUENCE</scope>
    <source>
        <strain evidence="4">CBS 130266</strain>
    </source>
</reference>
<dbReference type="InterPro" id="IPR021765">
    <property type="entry name" value="UstYa-like"/>
</dbReference>
<evidence type="ECO:0000313" key="5">
    <source>
        <dbReference type="Proteomes" id="UP000800235"/>
    </source>
</evidence>
<keyword evidence="3" id="KW-0812">Transmembrane</keyword>
<keyword evidence="3" id="KW-0472">Membrane</keyword>
<name>A0A9P4NS89_9PEZI</name>
<dbReference type="EMBL" id="MU007037">
    <property type="protein sequence ID" value="KAF2430725.1"/>
    <property type="molecule type" value="Genomic_DNA"/>
</dbReference>
<dbReference type="Pfam" id="PF11807">
    <property type="entry name" value="UstYa"/>
    <property type="match status" value="1"/>
</dbReference>
<dbReference type="AlphaFoldDB" id="A0A9P4NS89"/>
<organism evidence="4 5">
    <name type="scientific">Tothia fuscella</name>
    <dbReference type="NCBI Taxonomy" id="1048955"/>
    <lineage>
        <taxon>Eukaryota</taxon>
        <taxon>Fungi</taxon>
        <taxon>Dikarya</taxon>
        <taxon>Ascomycota</taxon>
        <taxon>Pezizomycotina</taxon>
        <taxon>Dothideomycetes</taxon>
        <taxon>Pleosporomycetidae</taxon>
        <taxon>Venturiales</taxon>
        <taxon>Cylindrosympodiaceae</taxon>
        <taxon>Tothia</taxon>
    </lineage>
</organism>
<gene>
    <name evidence="4" type="ORF">EJ08DRAFT_218989</name>
</gene>
<sequence length="247" mass="28363">MPLPEEHEYTPINLDEDRTRPLPKRRLSTWRIVLYVELFHILLFSIVYLLWHLQLYPRSPLDNLHLPLSANITRTFTVDKSDLHLVLDTDAANYYWLNITRDLRNGLVSLPNTLTNPLGLAPSTQKTAEGESVYQLDVFHQLHCLQRIRSDILASPYLSILNPNRTSSDPYTRHTLHCIDYLRQAVMCNSDVTLVSTGADLEFDHSPPRQCRDFDAVGEWVLGRKWEYEKYTGMVNLGGKFGGRGGG</sequence>
<comment type="caution">
    <text evidence="4">The sequence shown here is derived from an EMBL/GenBank/DDBJ whole genome shotgun (WGS) entry which is preliminary data.</text>
</comment>
<dbReference type="GO" id="GO:0043386">
    <property type="term" value="P:mycotoxin biosynthetic process"/>
    <property type="evidence" value="ECO:0007669"/>
    <property type="project" value="InterPro"/>
</dbReference>
<evidence type="ECO:0000256" key="1">
    <source>
        <dbReference type="ARBA" id="ARBA00004685"/>
    </source>
</evidence>
<dbReference type="Proteomes" id="UP000800235">
    <property type="component" value="Unassembled WGS sequence"/>
</dbReference>
<evidence type="ECO:0000256" key="2">
    <source>
        <dbReference type="ARBA" id="ARBA00035112"/>
    </source>
</evidence>